<name>A0ABS7F5X2_9PROT</name>
<gene>
    <name evidence="1" type="ORF">K1J50_15860</name>
</gene>
<evidence type="ECO:0000313" key="2">
    <source>
        <dbReference type="Proteomes" id="UP001519924"/>
    </source>
</evidence>
<accession>A0ABS7F5X2</accession>
<proteinExistence type="predicted"/>
<dbReference type="Pfam" id="PF04390">
    <property type="entry name" value="LptE"/>
    <property type="match status" value="1"/>
</dbReference>
<dbReference type="Proteomes" id="UP001519924">
    <property type="component" value="Unassembled WGS sequence"/>
</dbReference>
<dbReference type="Gene3D" id="3.30.160.150">
    <property type="entry name" value="Lipoprotein like domain"/>
    <property type="match status" value="1"/>
</dbReference>
<evidence type="ECO:0008006" key="3">
    <source>
        <dbReference type="Google" id="ProtNLM"/>
    </source>
</evidence>
<comment type="caution">
    <text evidence="1">The sequence shown here is derived from an EMBL/GenBank/DDBJ whole genome shotgun (WGS) entry which is preliminary data.</text>
</comment>
<organism evidence="1 2">
    <name type="scientific">Caldovatus aquaticus</name>
    <dbReference type="NCBI Taxonomy" id="2865671"/>
    <lineage>
        <taxon>Bacteria</taxon>
        <taxon>Pseudomonadati</taxon>
        <taxon>Pseudomonadota</taxon>
        <taxon>Alphaproteobacteria</taxon>
        <taxon>Acetobacterales</taxon>
        <taxon>Roseomonadaceae</taxon>
        <taxon>Caldovatus</taxon>
    </lineage>
</organism>
<protein>
    <recommendedName>
        <fullName evidence="3">LPS-assembly lipoprotein</fullName>
    </recommendedName>
</protein>
<keyword evidence="2" id="KW-1185">Reference proteome</keyword>
<dbReference type="EMBL" id="JAHZUY010000061">
    <property type="protein sequence ID" value="MBW8270959.1"/>
    <property type="molecule type" value="Genomic_DNA"/>
</dbReference>
<evidence type="ECO:0000313" key="1">
    <source>
        <dbReference type="EMBL" id="MBW8270959.1"/>
    </source>
</evidence>
<reference evidence="1 2" key="1">
    <citation type="submission" date="2021-08" db="EMBL/GenBank/DDBJ databases">
        <title>Caldovatus sediminis gen. nov., sp. nov., a moderately thermophilic bacterium isolated from a hot spring.</title>
        <authorList>
            <person name="Hu C.-J."/>
            <person name="Li W.-J."/>
            <person name="Xian W.-D."/>
        </authorList>
    </citation>
    <scope>NUCLEOTIDE SEQUENCE [LARGE SCALE GENOMIC DNA]</scope>
    <source>
        <strain evidence="1 2">SYSU G05006</strain>
    </source>
</reference>
<dbReference type="RefSeq" id="WP_220118739.1">
    <property type="nucleotide sequence ID" value="NZ_JAHZUY010000061.1"/>
</dbReference>
<dbReference type="InterPro" id="IPR007485">
    <property type="entry name" value="LPS_assembly_LptE"/>
</dbReference>
<sequence length="208" mass="22016">MSRAGWSISSSRAARGRRVLLRRGAVAAALLLPGCGFRPLYGPGGGAAAGEEAPVQAELAAVQVAPIPERGGQLLRRALAERLRGAAQAAPARYDLRVSLAFAAEPLGFRRDGTPSRVRYQGTASWWLLTRTAPPQQIASGTERENDAYNIPDQQFFAAEAARDAAERRMVEQLAFAIAERLALVFRQRAEAAARSAAAPSPAGGGRG</sequence>